<accession>E3DRA6</accession>
<dbReference type="KEGG" id="hpk:Hprae_0858"/>
<dbReference type="STRING" id="572479.Hprae_0858"/>
<dbReference type="OrthoDB" id="362670at2"/>
<dbReference type="PANTHER" id="PTHR43649">
    <property type="entry name" value="ARABINOSE-BINDING PROTEIN-RELATED"/>
    <property type="match status" value="1"/>
</dbReference>
<evidence type="ECO:0000313" key="1">
    <source>
        <dbReference type="EMBL" id="ADO77012.1"/>
    </source>
</evidence>
<proteinExistence type="predicted"/>
<dbReference type="PANTHER" id="PTHR43649:SF12">
    <property type="entry name" value="DIACETYLCHITOBIOSE BINDING PROTEIN DASA"/>
    <property type="match status" value="1"/>
</dbReference>
<dbReference type="SUPFAM" id="SSF53850">
    <property type="entry name" value="Periplasmic binding protein-like II"/>
    <property type="match status" value="1"/>
</dbReference>
<evidence type="ECO:0000313" key="2">
    <source>
        <dbReference type="Proteomes" id="UP000006866"/>
    </source>
</evidence>
<dbReference type="Gene3D" id="3.40.190.10">
    <property type="entry name" value="Periplasmic binding protein-like II"/>
    <property type="match status" value="1"/>
</dbReference>
<dbReference type="EMBL" id="CP002175">
    <property type="protein sequence ID" value="ADO77012.1"/>
    <property type="molecule type" value="Genomic_DNA"/>
</dbReference>
<gene>
    <name evidence="1" type="ordered locus">Hprae_0858</name>
</gene>
<keyword evidence="2" id="KW-1185">Reference proteome</keyword>
<dbReference type="InterPro" id="IPR050490">
    <property type="entry name" value="Bact_solute-bd_prot1"/>
</dbReference>
<sequence length="438" mass="50006">MMLKRKNIILVLVILVLFSFNICASEKPFIGKTVYLAISETQTQTGEIFELVKKVEEETGIKIEFNIMPTSKDGEIDKTLIGLMAGDEIDIIYKTDSKLKTYYNAGLLTPLKKLAKQNNYNMQKIYGYNLPKFDNKIYGLPVFNDIWLTFYNKKIFDQAGLEYPKADNWTWEKYIETAKKLTNTEKDIYGSYMLAYNNYNYMWAVQHGIAHYNKAGLTNYDKEIFAESLKFYYGLGNNLKIQPDSISYASGEYAWNSFLASDNLAMFVCGGWLASLLPDFENYPRDWEVGILPMPYPEGETPSTLAVTGNYAIPTTSKNKEAAFAAISFMAENQYKLGYGRIPARVDLSDKEINNYIENQLTPKFATDNISTADFKKAWFDPKRKIYSEKLIGVADTTINQIWDEEGKLYGQGQKSLESAIKAIKSRADQAIKDEKNE</sequence>
<dbReference type="InterPro" id="IPR006059">
    <property type="entry name" value="SBP"/>
</dbReference>
<reference evidence="1 2" key="2">
    <citation type="journal article" date="2011" name="Stand. Genomic Sci.">
        <title>Complete genome sequence of the extremely halophilic Halanaerobium praevalens type strain (GSL).</title>
        <authorList>
            <person name="Ivanova N."/>
            <person name="Sikorski J."/>
            <person name="Chertkov O."/>
            <person name="Nolan M."/>
            <person name="Lucas S."/>
            <person name="Hammon N."/>
            <person name="Deshpande S."/>
            <person name="Cheng J.F."/>
            <person name="Tapia R."/>
            <person name="Han C."/>
            <person name="Goodwin L."/>
            <person name="Pitluck S."/>
            <person name="Huntemann M."/>
            <person name="Liolios K."/>
            <person name="Pagani I."/>
            <person name="Mavromatis K."/>
            <person name="Ovchinikova G."/>
            <person name="Pati A."/>
            <person name="Chen A."/>
            <person name="Palaniappan K."/>
            <person name="Land M."/>
            <person name="Hauser L."/>
            <person name="Brambilla E.M."/>
            <person name="Kannan K.P."/>
            <person name="Rohde M."/>
            <person name="Tindall B.J."/>
            <person name="Goker M."/>
            <person name="Detter J.C."/>
            <person name="Woyke T."/>
            <person name="Bristow J."/>
            <person name="Eisen J.A."/>
            <person name="Markowitz V."/>
            <person name="Hugenholtz P."/>
            <person name="Kyrpides N.C."/>
            <person name="Klenk H.P."/>
            <person name="Lapidus A."/>
        </authorList>
    </citation>
    <scope>NUCLEOTIDE SEQUENCE [LARGE SCALE GENOMIC DNA]</scope>
    <source>
        <strain evidence="2">ATCC 33744 / DSM 2228 / GSL</strain>
    </source>
</reference>
<dbReference type="eggNOG" id="COG1653">
    <property type="taxonomic scope" value="Bacteria"/>
</dbReference>
<dbReference type="Proteomes" id="UP000006866">
    <property type="component" value="Chromosome"/>
</dbReference>
<dbReference type="Pfam" id="PF01547">
    <property type="entry name" value="SBP_bac_1"/>
    <property type="match status" value="1"/>
</dbReference>
<dbReference type="AlphaFoldDB" id="E3DRA6"/>
<organism evidence="1 2">
    <name type="scientific">Halanaerobium praevalens (strain ATCC 33744 / DSM 2228 / GSL)</name>
    <dbReference type="NCBI Taxonomy" id="572479"/>
    <lineage>
        <taxon>Bacteria</taxon>
        <taxon>Bacillati</taxon>
        <taxon>Bacillota</taxon>
        <taxon>Clostridia</taxon>
        <taxon>Halanaerobiales</taxon>
        <taxon>Halanaerobiaceae</taxon>
        <taxon>Halanaerobium</taxon>
    </lineage>
</organism>
<name>E3DRA6_HALPG</name>
<dbReference type="HOGENOM" id="CLU_573388_0_0_9"/>
<dbReference type="PATRIC" id="fig|572479.3.peg.867"/>
<reference evidence="2" key="1">
    <citation type="submission" date="2010-10" db="EMBL/GenBank/DDBJ databases">
        <title>The complete genome of Halanaerobium praevalens DSM 2228.</title>
        <authorList>
            <consortium name="US DOE Joint Genome Institute (JGI-PGF)"/>
            <person name="Lucas S."/>
            <person name="Copeland A."/>
            <person name="Lapidus A."/>
            <person name="Glavina del Rio T."/>
            <person name="Dalin E."/>
            <person name="Tice H."/>
            <person name="Bruce D."/>
            <person name="Goodwin L."/>
            <person name="Pitluck S."/>
            <person name="Kyrpides N."/>
            <person name="Mavromatis K."/>
            <person name="Ivanova N."/>
            <person name="Ovchinnikova G."/>
            <person name="Chertkov O."/>
            <person name="Detter J.C."/>
            <person name="Han C."/>
            <person name="Larimer F."/>
            <person name="Land M."/>
            <person name="Hauser L."/>
            <person name="Markowitz V."/>
            <person name="Cheng J.-F."/>
            <person name="Hugenholtz P."/>
            <person name="Woyke T."/>
            <person name="Wu D."/>
            <person name="Tindall B."/>
            <person name="Pomrenke H.G."/>
            <person name="Brambilla E."/>
            <person name="Klenk H.-P."/>
            <person name="Eisen J.A."/>
        </authorList>
    </citation>
    <scope>NUCLEOTIDE SEQUENCE [LARGE SCALE GENOMIC DNA]</scope>
    <source>
        <strain evidence="2">ATCC 33744 / DSM 2228 / GSL</strain>
    </source>
</reference>
<protein>
    <submittedName>
        <fullName evidence="1">Extracellular solute-binding protein family 1</fullName>
    </submittedName>
</protein>